<accession>A0ABN2PZA9</accession>
<feature type="compositionally biased region" description="Basic and acidic residues" evidence="3">
    <location>
        <begin position="692"/>
        <end position="703"/>
    </location>
</feature>
<dbReference type="InterPro" id="IPR031330">
    <property type="entry name" value="Gly_Hdrlase_35_cat"/>
</dbReference>
<dbReference type="SUPFAM" id="SSF51445">
    <property type="entry name" value="(Trans)glycosidases"/>
    <property type="match status" value="1"/>
</dbReference>
<name>A0ABN2PZA9_9MICO</name>
<dbReference type="PANTHER" id="PTHR23421">
    <property type="entry name" value="BETA-GALACTOSIDASE RELATED"/>
    <property type="match status" value="1"/>
</dbReference>
<feature type="region of interest" description="Disordered" evidence="3">
    <location>
        <begin position="673"/>
        <end position="703"/>
    </location>
</feature>
<sequence>MPLQTARFTVAHEPWAEPLTRPAMGTEVDRHERISLTNRYVEQHGIPVIPVSGELHYSRVPRAEWSERLRLMRSGGVTVVASYLIWNHHQPTPDAPSFEGHLDAAEFVRLAADAGLDVVLRIGPWIHGETRNGGFPDWVQQAPVAHRTDDPGYLALVEPWFAALGEQLAPLCGPSSNVIAIQLDNELYDQPGHLTTLKAIARRHGLVAPIYTATAWGGAELPDGEVLPLYGGYGDGFWVDADHDWDTTFREHFFFSHTWDDPGIGADLRAHPGIGRRPETPRLPSASFPAATCELGGGMATAYHRRPLLGGADIAAVANTKIGNGSGWQGYYMYAGGLNPAPGLQESHATGYPNDLPEFDYDFHAPIGAAGRLGPSHAALRRQHAFLAAFGDRLAPMPSTLPAHHPSNVDDAETLRWALRSDGASGWLFITWQQPHVPLEPVHDVQFEIGLQPHGSDVVDAAAERLGDDAPPAGSLVLPHAPVTVAPGTIARWPLHLELGGVHLDWATASPLTVLPAAGSALGADGLLDAQSPTLVLVAEAGIPVELATTAEVLGAFAVDTTADAADTGGVVSSPAPGILLVDASRPRRVDLAQGEGRLSVLVLPSASADDTWVLEASGGRRLVLSAEALFEDADGWIAARAVERPEVREYLPLLGRFEPLVVEVVESSTGGATTIDVGAPTPGEAPPASFGERHGRASAPSRDEVLRHGTAWTFRLPAGRDASRTLEIEWTGDVARLEVDGVIVADRFWDGTTWTVGLDALDLAPGARLTLRIVPLHPAASVHLPDGAAGRRATAETETPGTPLVSLESVRLVEAPLWLEQP</sequence>
<proteinExistence type="inferred from homology"/>
<dbReference type="EMBL" id="BAAAMK010000001">
    <property type="protein sequence ID" value="GAA1939383.1"/>
    <property type="molecule type" value="Genomic_DNA"/>
</dbReference>
<evidence type="ECO:0000259" key="4">
    <source>
        <dbReference type="Pfam" id="PF01301"/>
    </source>
</evidence>
<evidence type="ECO:0000256" key="2">
    <source>
        <dbReference type="RuleBase" id="RU003679"/>
    </source>
</evidence>
<gene>
    <name evidence="5" type="ORF">GCM10009717_02180</name>
</gene>
<reference evidence="5 6" key="1">
    <citation type="journal article" date="2019" name="Int. J. Syst. Evol. Microbiol.">
        <title>The Global Catalogue of Microorganisms (GCM) 10K type strain sequencing project: providing services to taxonomists for standard genome sequencing and annotation.</title>
        <authorList>
            <consortium name="The Broad Institute Genomics Platform"/>
            <consortium name="The Broad Institute Genome Sequencing Center for Infectious Disease"/>
            <person name="Wu L."/>
            <person name="Ma J."/>
        </authorList>
    </citation>
    <scope>NUCLEOTIDE SEQUENCE [LARGE SCALE GENOMIC DNA]</scope>
    <source>
        <strain evidence="5 6">JCM 13584</strain>
    </source>
</reference>
<evidence type="ECO:0000256" key="1">
    <source>
        <dbReference type="ARBA" id="ARBA00009809"/>
    </source>
</evidence>
<organism evidence="5 6">
    <name type="scientific">Agromyces allii</name>
    <dbReference type="NCBI Taxonomy" id="393607"/>
    <lineage>
        <taxon>Bacteria</taxon>
        <taxon>Bacillati</taxon>
        <taxon>Actinomycetota</taxon>
        <taxon>Actinomycetes</taxon>
        <taxon>Micrococcales</taxon>
        <taxon>Microbacteriaceae</taxon>
        <taxon>Agromyces</taxon>
    </lineage>
</organism>
<feature type="domain" description="Glycoside hydrolase 35 catalytic" evidence="4">
    <location>
        <begin position="45"/>
        <end position="384"/>
    </location>
</feature>
<dbReference type="Gene3D" id="3.20.20.80">
    <property type="entry name" value="Glycosidases"/>
    <property type="match status" value="1"/>
</dbReference>
<dbReference type="PRINTS" id="PR00742">
    <property type="entry name" value="GLHYDRLASE35"/>
</dbReference>
<evidence type="ECO:0000313" key="5">
    <source>
        <dbReference type="EMBL" id="GAA1939383.1"/>
    </source>
</evidence>
<dbReference type="InterPro" id="IPR001944">
    <property type="entry name" value="Glycoside_Hdrlase_35"/>
</dbReference>
<evidence type="ECO:0000313" key="6">
    <source>
        <dbReference type="Proteomes" id="UP001499954"/>
    </source>
</evidence>
<dbReference type="RefSeq" id="WP_246200733.1">
    <property type="nucleotide sequence ID" value="NZ_BAAAMK010000001.1"/>
</dbReference>
<comment type="similarity">
    <text evidence="1 2">Belongs to the glycosyl hydrolase 35 family.</text>
</comment>
<dbReference type="Proteomes" id="UP001499954">
    <property type="component" value="Unassembled WGS sequence"/>
</dbReference>
<evidence type="ECO:0000256" key="3">
    <source>
        <dbReference type="SAM" id="MobiDB-lite"/>
    </source>
</evidence>
<protein>
    <recommendedName>
        <fullName evidence="4">Glycoside hydrolase 35 catalytic domain-containing protein</fullName>
    </recommendedName>
</protein>
<dbReference type="Pfam" id="PF01301">
    <property type="entry name" value="Glyco_hydro_35"/>
    <property type="match status" value="1"/>
</dbReference>
<keyword evidence="6" id="KW-1185">Reference proteome</keyword>
<comment type="caution">
    <text evidence="5">The sequence shown here is derived from an EMBL/GenBank/DDBJ whole genome shotgun (WGS) entry which is preliminary data.</text>
</comment>
<dbReference type="InterPro" id="IPR017853">
    <property type="entry name" value="GH"/>
</dbReference>